<dbReference type="InterPro" id="IPR039425">
    <property type="entry name" value="RNA_pol_sigma-70-like"/>
</dbReference>
<dbReference type="InterPro" id="IPR007627">
    <property type="entry name" value="RNA_pol_sigma70_r2"/>
</dbReference>
<dbReference type="Pfam" id="PF08281">
    <property type="entry name" value="Sigma70_r4_2"/>
    <property type="match status" value="1"/>
</dbReference>
<keyword evidence="3" id="KW-0731">Sigma factor</keyword>
<evidence type="ECO:0000313" key="9">
    <source>
        <dbReference type="Proteomes" id="UP001224412"/>
    </source>
</evidence>
<organism evidence="8 9">
    <name type="scientific">Corynebacterium pseudodiphtheriticum</name>
    <dbReference type="NCBI Taxonomy" id="37637"/>
    <lineage>
        <taxon>Bacteria</taxon>
        <taxon>Bacillati</taxon>
        <taxon>Actinomycetota</taxon>
        <taxon>Actinomycetes</taxon>
        <taxon>Mycobacteriales</taxon>
        <taxon>Corynebacteriaceae</taxon>
        <taxon>Corynebacterium</taxon>
    </lineage>
</organism>
<sequence>MTSDSRSSQDQATFTTIYREHYPQILAYLRRRVAAAVAEEYCADVFGRAWANFSSLQDPQRPLPWLYGIAGNVVKEYYRGKSARQDRVEEEAELDQIAADDFSQVADLSLDINRALNALSFADRDIIALHAWEQLSIPDIAASLGITENNARVKLHRARTRLKEVLEPENLGRS</sequence>
<evidence type="ECO:0000256" key="2">
    <source>
        <dbReference type="ARBA" id="ARBA00023015"/>
    </source>
</evidence>
<evidence type="ECO:0000259" key="6">
    <source>
        <dbReference type="Pfam" id="PF04542"/>
    </source>
</evidence>
<reference evidence="8" key="1">
    <citation type="submission" date="2023-05" db="EMBL/GenBank/DDBJ databases">
        <title>Metabolic capabilities are highly conserved among human nasal-associated Corynebacterium species in pangenomic analyses.</title>
        <authorList>
            <person name="Tran T.H."/>
            <person name="Roberts A.Q."/>
            <person name="Escapa I.F."/>
            <person name="Gao W."/>
            <person name="Conlan S."/>
            <person name="Kong H."/>
            <person name="Segre J.A."/>
            <person name="Kelly M.S."/>
            <person name="Lemon K.P."/>
        </authorList>
    </citation>
    <scope>NUCLEOTIDE SEQUENCE</scope>
    <source>
        <strain evidence="8">KPL2773</strain>
    </source>
</reference>
<keyword evidence="2" id="KW-0805">Transcription regulation</keyword>
<evidence type="ECO:0000256" key="3">
    <source>
        <dbReference type="ARBA" id="ARBA00023082"/>
    </source>
</evidence>
<protein>
    <submittedName>
        <fullName evidence="8">RNA polymerase sigma factor</fullName>
    </submittedName>
</protein>
<dbReference type="NCBIfam" id="TIGR02937">
    <property type="entry name" value="sigma70-ECF"/>
    <property type="match status" value="1"/>
</dbReference>
<dbReference type="SUPFAM" id="SSF88946">
    <property type="entry name" value="Sigma2 domain of RNA polymerase sigma factors"/>
    <property type="match status" value="1"/>
</dbReference>
<evidence type="ECO:0000256" key="4">
    <source>
        <dbReference type="ARBA" id="ARBA00023125"/>
    </source>
</evidence>
<dbReference type="PANTHER" id="PTHR43133">
    <property type="entry name" value="RNA POLYMERASE ECF-TYPE SIGMA FACTO"/>
    <property type="match status" value="1"/>
</dbReference>
<feature type="domain" description="RNA polymerase sigma-70 region 2" evidence="6">
    <location>
        <begin position="17"/>
        <end position="82"/>
    </location>
</feature>
<dbReference type="Pfam" id="PF04542">
    <property type="entry name" value="Sigma70_r2"/>
    <property type="match status" value="1"/>
</dbReference>
<dbReference type="InterPro" id="IPR036388">
    <property type="entry name" value="WH-like_DNA-bd_sf"/>
</dbReference>
<comment type="caution">
    <text evidence="8">The sequence shown here is derived from an EMBL/GenBank/DDBJ whole genome shotgun (WGS) entry which is preliminary data.</text>
</comment>
<dbReference type="InterPro" id="IPR013249">
    <property type="entry name" value="RNA_pol_sigma70_r4_t2"/>
</dbReference>
<dbReference type="EMBL" id="JASNVH010000007">
    <property type="protein sequence ID" value="MDK4306954.1"/>
    <property type="molecule type" value="Genomic_DNA"/>
</dbReference>
<dbReference type="AlphaFoldDB" id="A0AAP4BPJ1"/>
<evidence type="ECO:0000259" key="7">
    <source>
        <dbReference type="Pfam" id="PF08281"/>
    </source>
</evidence>
<keyword evidence="4" id="KW-0238">DNA-binding</keyword>
<gene>
    <name evidence="8" type="ORF">QPX42_05235</name>
</gene>
<keyword evidence="5" id="KW-0804">Transcription</keyword>
<accession>A0AAP4BPJ1</accession>
<dbReference type="InterPro" id="IPR014284">
    <property type="entry name" value="RNA_pol_sigma-70_dom"/>
</dbReference>
<name>A0AAP4BPJ1_9CORY</name>
<dbReference type="PANTHER" id="PTHR43133:SF8">
    <property type="entry name" value="RNA POLYMERASE SIGMA FACTOR HI_1459-RELATED"/>
    <property type="match status" value="1"/>
</dbReference>
<dbReference type="InterPro" id="IPR013324">
    <property type="entry name" value="RNA_pol_sigma_r3/r4-like"/>
</dbReference>
<dbReference type="CDD" id="cd06171">
    <property type="entry name" value="Sigma70_r4"/>
    <property type="match status" value="1"/>
</dbReference>
<comment type="similarity">
    <text evidence="1">Belongs to the sigma-70 factor family. ECF subfamily.</text>
</comment>
<dbReference type="GO" id="GO:0006352">
    <property type="term" value="P:DNA-templated transcription initiation"/>
    <property type="evidence" value="ECO:0007669"/>
    <property type="project" value="InterPro"/>
</dbReference>
<evidence type="ECO:0000256" key="1">
    <source>
        <dbReference type="ARBA" id="ARBA00010641"/>
    </source>
</evidence>
<dbReference type="InterPro" id="IPR013325">
    <property type="entry name" value="RNA_pol_sigma_r2"/>
</dbReference>
<dbReference type="Proteomes" id="UP001224412">
    <property type="component" value="Unassembled WGS sequence"/>
</dbReference>
<dbReference type="RefSeq" id="WP_064834333.1">
    <property type="nucleotide sequence ID" value="NZ_CP051667.1"/>
</dbReference>
<evidence type="ECO:0000313" key="8">
    <source>
        <dbReference type="EMBL" id="MDK4306954.1"/>
    </source>
</evidence>
<dbReference type="GO" id="GO:0003677">
    <property type="term" value="F:DNA binding"/>
    <property type="evidence" value="ECO:0007669"/>
    <property type="project" value="UniProtKB-KW"/>
</dbReference>
<feature type="domain" description="RNA polymerase sigma factor 70 region 4 type 2" evidence="7">
    <location>
        <begin position="111"/>
        <end position="162"/>
    </location>
</feature>
<dbReference type="GO" id="GO:0016987">
    <property type="term" value="F:sigma factor activity"/>
    <property type="evidence" value="ECO:0007669"/>
    <property type="project" value="UniProtKB-KW"/>
</dbReference>
<evidence type="ECO:0000256" key="5">
    <source>
        <dbReference type="ARBA" id="ARBA00023163"/>
    </source>
</evidence>
<dbReference type="Gene3D" id="1.10.10.10">
    <property type="entry name" value="Winged helix-like DNA-binding domain superfamily/Winged helix DNA-binding domain"/>
    <property type="match status" value="1"/>
</dbReference>
<dbReference type="SUPFAM" id="SSF88659">
    <property type="entry name" value="Sigma3 and sigma4 domains of RNA polymerase sigma factors"/>
    <property type="match status" value="1"/>
</dbReference>
<proteinExistence type="inferred from homology"/>
<dbReference type="Gene3D" id="1.10.1740.10">
    <property type="match status" value="1"/>
</dbReference>